<dbReference type="AlphaFoldDB" id="A0A2K9BKX4"/>
<accession>A0A2K9BKX4</accession>
<evidence type="ECO:0000313" key="3">
    <source>
        <dbReference type="Proteomes" id="UP000232491"/>
    </source>
</evidence>
<sequence length="414" mass="44775">MHTMHTFHYPSSNPLYSKGFRHLEGMHQVMHTARIPMHTLGFFSNTGKKTGLFSPVLEILVSDAGGNRVAHPRLLTRAAHRLGAMKKRTPIAVILAACLLLTAGCGPAKQEAPADKGGAAASQASKPAVSAADLKTVTDFETGIRTWGLDPDTDLKGLARKDAKDAIAALRMQRIGANPAAGLMSFTPDAKTGPEAPNPSCPFYEEIREQTGSDINGWQVYCKSGLKAGDWLMGQEWGMGAKWASGPTAVPSGDKVRVTGTVRAILVQGNTRGRDDRVASWGWYAVTPAVKEWKVDDLLSIRDGKVSGIEHRTDDPWWTDPWLTEWTKDIASGFDGATRTAIPVKGMPSFDGQGYPDVDALYEPESEGEDGTDWSMWSDLPGQGPSDEDNKQLMDICIAKYGDQCPLLSPGQQP</sequence>
<feature type="region of interest" description="Disordered" evidence="1">
    <location>
        <begin position="353"/>
        <end position="391"/>
    </location>
</feature>
<organism evidence="2 3">
    <name type="scientific">Bifidobacterium breve</name>
    <dbReference type="NCBI Taxonomy" id="1685"/>
    <lineage>
        <taxon>Bacteria</taxon>
        <taxon>Bacillati</taxon>
        <taxon>Actinomycetota</taxon>
        <taxon>Actinomycetes</taxon>
        <taxon>Bifidobacteriales</taxon>
        <taxon>Bifidobacteriaceae</taxon>
        <taxon>Bifidobacterium</taxon>
    </lineage>
</organism>
<gene>
    <name evidence="2" type="ORF">BB215W447A_1174</name>
</gene>
<name>A0A2K9BKX4_BIFBR</name>
<dbReference type="EMBL" id="CP021558">
    <property type="protein sequence ID" value="AUE03190.1"/>
    <property type="molecule type" value="Genomic_DNA"/>
</dbReference>
<proteinExistence type="predicted"/>
<dbReference type="Proteomes" id="UP000232491">
    <property type="component" value="Chromosome"/>
</dbReference>
<feature type="compositionally biased region" description="Acidic residues" evidence="1">
    <location>
        <begin position="360"/>
        <end position="372"/>
    </location>
</feature>
<protein>
    <submittedName>
        <fullName evidence="2">Uncharacterized protein</fullName>
    </submittedName>
</protein>
<evidence type="ECO:0000313" key="2">
    <source>
        <dbReference type="EMBL" id="AUE03190.1"/>
    </source>
</evidence>
<evidence type="ECO:0000256" key="1">
    <source>
        <dbReference type="SAM" id="MobiDB-lite"/>
    </source>
</evidence>
<reference evidence="2 3" key="1">
    <citation type="submission" date="2017-05" db="EMBL/GenBank/DDBJ databases">
        <title>Comparative genomics and methylome analysis of the gut commensal Bifidobacterium breve.</title>
        <authorList>
            <person name="Bottacini F."/>
            <person name="Morrissey R."/>
            <person name="Roberts R.J."/>
            <person name="James K."/>
            <person name="van Breen J."/>
            <person name="Egan M."/>
            <person name="Lambert J."/>
            <person name="van Limpt K."/>
            <person name="Stanton C."/>
            <person name="Knol J."/>
            <person name="O' Connell Motherway M."/>
            <person name="van Sinderen D."/>
        </authorList>
    </citation>
    <scope>NUCLEOTIDE SEQUENCE [LARGE SCALE GENOMIC DNA]</scope>
    <source>
        <strain evidence="2 3">215W447a</strain>
    </source>
</reference>